<gene>
    <name evidence="3" type="ORF">WJX75_006204</name>
</gene>
<evidence type="ECO:0000256" key="2">
    <source>
        <dbReference type="SAM" id="MobiDB-lite"/>
    </source>
</evidence>
<proteinExistence type="predicted"/>
<sequence length="743" mass="78780">MAGKRDQKGKKKTKKKPNQKPVVVAQRPKQVHPLSTSAPTETFGGFQRLDDETIKYFLEVKSHFDSLDDPEEQALLVGNVLEELSGKEVKVCTDATCSRILEALIPSIGEEQILPLLTAIAQGEEFCMLASRPFGSRVAEQLLARLGELLDSAHDQENADRLYEVLRKLTEVTVAHMWEFATDRNASHVARRLLCVVAGRDVTPAQTAAAQSVDGAAFIRAAKQGKGMPGGLAAKIGAENSGERLRMPARHPELLTQITGDLLLEKWSGGRLEELLFHAYACPWLQTLMSAAEAHEEVLEELVPRLLGAKASQEGDAGDREEEWMPLEGVPAEHVQGLAQDPTSSHFLEVVMRVAPERLLADVYQRFLRGALARLAMHPSANFVVQAYLAALHGAQQVKAALRELRDTIPEMLRGRRSGVAAALLAAAGRTGNAAVQADAARALASALAALQSAASPADGQGLAASLLTHDSPAIRLGDPAGRARLSTLGCAMLATVLRLPKEASTDFAEGVADLSPAQLLHVGGDGGGSRALEAFLDGDASAKLKKRVIRKLAGSYGKLAGSPGGSHVVQTCFRVGGVKDKEVIAGELAAAEEHISKSKFGQILLRRCGVEDFKRSTDSWRTRAESAAVLRSEFAEMLGEGDGAAAAAGTDQQGSEDEGTSEHGRDALAAAAVEHAASEAAAVKWKKGKKGNAGLQNEAAAAADQPAGITSGHPGEEAQGLGKRHKEKCPQGKSNKAKKKKP</sequence>
<dbReference type="SMART" id="SM00025">
    <property type="entry name" value="Pumilio"/>
    <property type="match status" value="5"/>
</dbReference>
<dbReference type="Proteomes" id="UP001491310">
    <property type="component" value="Unassembled WGS sequence"/>
</dbReference>
<dbReference type="InterPro" id="IPR001313">
    <property type="entry name" value="Pumilio_RNA-bd_rpt"/>
</dbReference>
<evidence type="ECO:0000256" key="1">
    <source>
        <dbReference type="ARBA" id="ARBA00022737"/>
    </source>
</evidence>
<dbReference type="Pfam" id="PF22493">
    <property type="entry name" value="PUF_NOP9"/>
    <property type="match status" value="1"/>
</dbReference>
<dbReference type="Gene3D" id="1.25.10.10">
    <property type="entry name" value="Leucine-rich Repeat Variant"/>
    <property type="match status" value="2"/>
</dbReference>
<protein>
    <recommendedName>
        <fullName evidence="5">Pumilio domain-containing protein NOP9</fullName>
    </recommendedName>
</protein>
<keyword evidence="4" id="KW-1185">Reference proteome</keyword>
<dbReference type="InterPro" id="IPR011989">
    <property type="entry name" value="ARM-like"/>
</dbReference>
<evidence type="ECO:0000313" key="3">
    <source>
        <dbReference type="EMBL" id="KAK9902792.1"/>
    </source>
</evidence>
<feature type="region of interest" description="Disordered" evidence="2">
    <location>
        <begin position="680"/>
        <end position="743"/>
    </location>
</feature>
<name>A0ABR2YD86_9CHLO</name>
<evidence type="ECO:0008006" key="5">
    <source>
        <dbReference type="Google" id="ProtNLM"/>
    </source>
</evidence>
<dbReference type="PANTHER" id="PTHR13102">
    <property type="entry name" value="NUCLEOLAR PROTEIN 9"/>
    <property type="match status" value="1"/>
</dbReference>
<reference evidence="3 4" key="1">
    <citation type="journal article" date="2024" name="Nat. Commun.">
        <title>Phylogenomics reveals the evolutionary origins of lichenization in chlorophyte algae.</title>
        <authorList>
            <person name="Puginier C."/>
            <person name="Libourel C."/>
            <person name="Otte J."/>
            <person name="Skaloud P."/>
            <person name="Haon M."/>
            <person name="Grisel S."/>
            <person name="Petersen M."/>
            <person name="Berrin J.G."/>
            <person name="Delaux P.M."/>
            <person name="Dal Grande F."/>
            <person name="Keller J."/>
        </authorList>
    </citation>
    <scope>NUCLEOTIDE SEQUENCE [LARGE SCALE GENOMIC DNA]</scope>
    <source>
        <strain evidence="3 4">SAG 216-7</strain>
    </source>
</reference>
<accession>A0ABR2YD86</accession>
<dbReference type="InterPro" id="IPR040000">
    <property type="entry name" value="NOP9"/>
</dbReference>
<comment type="caution">
    <text evidence="3">The sequence shown here is derived from an EMBL/GenBank/DDBJ whole genome shotgun (WGS) entry which is preliminary data.</text>
</comment>
<organism evidence="3 4">
    <name type="scientific">Coccomyxa subellipsoidea</name>
    <dbReference type="NCBI Taxonomy" id="248742"/>
    <lineage>
        <taxon>Eukaryota</taxon>
        <taxon>Viridiplantae</taxon>
        <taxon>Chlorophyta</taxon>
        <taxon>core chlorophytes</taxon>
        <taxon>Trebouxiophyceae</taxon>
        <taxon>Trebouxiophyceae incertae sedis</taxon>
        <taxon>Coccomyxaceae</taxon>
        <taxon>Coccomyxa</taxon>
    </lineage>
</organism>
<dbReference type="InterPro" id="IPR016024">
    <property type="entry name" value="ARM-type_fold"/>
</dbReference>
<feature type="compositionally biased region" description="Low complexity" evidence="2">
    <location>
        <begin position="644"/>
        <end position="654"/>
    </location>
</feature>
<feature type="compositionally biased region" description="Basic residues" evidence="2">
    <location>
        <begin position="7"/>
        <end position="18"/>
    </location>
</feature>
<keyword evidence="1" id="KW-0677">Repeat</keyword>
<evidence type="ECO:0000313" key="4">
    <source>
        <dbReference type="Proteomes" id="UP001491310"/>
    </source>
</evidence>
<dbReference type="PANTHER" id="PTHR13102:SF0">
    <property type="entry name" value="NUCLEOLAR PROTEIN 9"/>
    <property type="match status" value="1"/>
</dbReference>
<feature type="region of interest" description="Disordered" evidence="2">
    <location>
        <begin position="643"/>
        <end position="665"/>
    </location>
</feature>
<dbReference type="EMBL" id="JALJOT010000015">
    <property type="protein sequence ID" value="KAK9902792.1"/>
    <property type="molecule type" value="Genomic_DNA"/>
</dbReference>
<dbReference type="SUPFAM" id="SSF48371">
    <property type="entry name" value="ARM repeat"/>
    <property type="match status" value="1"/>
</dbReference>
<feature type="region of interest" description="Disordered" evidence="2">
    <location>
        <begin position="1"/>
        <end position="38"/>
    </location>
</feature>